<dbReference type="Proteomes" id="UP000320333">
    <property type="component" value="Unassembled WGS sequence"/>
</dbReference>
<evidence type="ECO:0000256" key="2">
    <source>
        <dbReference type="SAM" id="MobiDB-lite"/>
    </source>
</evidence>
<evidence type="ECO:0000313" key="3">
    <source>
        <dbReference type="EMBL" id="TPX76062.1"/>
    </source>
</evidence>
<feature type="region of interest" description="Disordered" evidence="2">
    <location>
        <begin position="16"/>
        <end position="41"/>
    </location>
</feature>
<gene>
    <name evidence="3" type="ORF">CcCBS67573_g02670</name>
</gene>
<reference evidence="3 4" key="1">
    <citation type="journal article" date="2019" name="Sci. Rep.">
        <title>Comparative genomics of chytrid fungi reveal insights into the obligate biotrophic and pathogenic lifestyle of Synchytrium endobioticum.</title>
        <authorList>
            <person name="van de Vossenberg B.T.L.H."/>
            <person name="Warris S."/>
            <person name="Nguyen H.D.T."/>
            <person name="van Gent-Pelzer M.P.E."/>
            <person name="Joly D.L."/>
            <person name="van de Geest H.C."/>
            <person name="Bonants P.J.M."/>
            <person name="Smith D.S."/>
            <person name="Levesque C.A."/>
            <person name="van der Lee T.A.J."/>
        </authorList>
    </citation>
    <scope>NUCLEOTIDE SEQUENCE [LARGE SCALE GENOMIC DNA]</scope>
    <source>
        <strain evidence="3 4">CBS 675.73</strain>
    </source>
</reference>
<dbReference type="OrthoDB" id="2159046at2759"/>
<dbReference type="EMBL" id="QEAP01000059">
    <property type="protein sequence ID" value="TPX76062.1"/>
    <property type="molecule type" value="Genomic_DNA"/>
</dbReference>
<sequence>MAQETDMVRDEGRLETAAASTAANSAAISNPNASATTADTQTQSFRDKYISSLEEHCTASDALRTAEKVAHSLEKDVAALRAEIMLLTQICEKNSLHIPPVETDGGYHRKESTISLKRKIPTQDAVLQQIAQKIPAVLGASVPAVQAVPLNLPFEITEPRELLADGTKNVKRVRAWTDIMRCKYPTFKRAAPAMSTATRKFIHDRGDSDMIQSNVGDAIVETSQRKSPTFRELLEILSNKLASAVQLEPYQPGPALDADPLHLHLHHHSKYLSSMDDRPQFLQKVRLQEARAMALASDAKLLRDELAALKLLCTQFGLLQPTSEVRKNLRNLEEAANKMTAESEAAARLGFGNDPETVPLPSPKQSPQTSQPASDHSLNQRNLQLMPWHTTFRYMYPGELTQMSPQRRQEIDDIVKEFLLENLSSEIPVSQCRVVLGKGGTVAAAGVMDESVKTSYAVPAAYIPALKVWFTRKIPELLAGSGRPIVAKTNEHHSHFQEIAPVMPERAQATYPQQMSHRFKSNLSYAPAVPLHGDNLREPAYAFASEYHTAGPLTAEEPVPYKQPLQFPTPLQTRFSDGGFNVDNYRAWTDIIRVNHPTFQRASPPMSKHARLFLQKKSLSLHCVVPGSSIRIGKATFAIPESLHHEFMEYMEAAFLSNGVFGDLNLHSKYPRHIPGGGPVWESVAPDSQTDEAVAAKEEDVISQAEYSNNMSAASNTYETYGQELTAVLTDFLGTTSSKDQAEQLVGDTRSFANHISVKRRDSFMSTSTATTLDRGEMIPSAEDGDEFIGAETLSKGPASATPISNGVFPNSEVDWDFSKNSRAAADLIPSTSTLHFPTLCPPYLANGSPNVQQYRAWTDVIRAKHPTFQRASPQMCKQARAFIHTNKIPVISLTPATSLRIGKATFSIPYRLYDKFIQEMDQLFFRDGFFGDKAVNSAAPRRIPGGGPGWDDSAVYPGPLTEANLVESLPEDDLNNDEDDDGGMDERDVTLRVDEAELETDTTTLPCLKRVGSDLEGYDEEVLDSGDVKRQRTESLHLENAAFFSATQDTIGARMFGEPVLAPAV</sequence>
<feature type="coiled-coil region" evidence="1">
    <location>
        <begin position="322"/>
        <end position="349"/>
    </location>
</feature>
<organism evidence="3 4">
    <name type="scientific">Chytriomyces confervae</name>
    <dbReference type="NCBI Taxonomy" id="246404"/>
    <lineage>
        <taxon>Eukaryota</taxon>
        <taxon>Fungi</taxon>
        <taxon>Fungi incertae sedis</taxon>
        <taxon>Chytridiomycota</taxon>
        <taxon>Chytridiomycota incertae sedis</taxon>
        <taxon>Chytridiomycetes</taxon>
        <taxon>Chytridiales</taxon>
        <taxon>Chytriomycetaceae</taxon>
        <taxon>Chytriomyces</taxon>
    </lineage>
</organism>
<protein>
    <submittedName>
        <fullName evidence="3">Uncharacterized protein</fullName>
    </submittedName>
</protein>
<proteinExistence type="predicted"/>
<name>A0A507FIM1_9FUNG</name>
<accession>A0A507FIM1</accession>
<dbReference type="AlphaFoldDB" id="A0A507FIM1"/>
<evidence type="ECO:0000256" key="1">
    <source>
        <dbReference type="SAM" id="Coils"/>
    </source>
</evidence>
<keyword evidence="1" id="KW-0175">Coiled coil</keyword>
<evidence type="ECO:0000313" key="4">
    <source>
        <dbReference type="Proteomes" id="UP000320333"/>
    </source>
</evidence>
<feature type="region of interest" description="Disordered" evidence="2">
    <location>
        <begin position="351"/>
        <end position="380"/>
    </location>
</feature>
<comment type="caution">
    <text evidence="3">The sequence shown here is derived from an EMBL/GenBank/DDBJ whole genome shotgun (WGS) entry which is preliminary data.</text>
</comment>
<keyword evidence="4" id="KW-1185">Reference proteome</keyword>